<dbReference type="EMBL" id="JAOAOG010000315">
    <property type="protein sequence ID" value="KAJ6229926.1"/>
    <property type="molecule type" value="Genomic_DNA"/>
</dbReference>
<dbReference type="InterPro" id="IPR013783">
    <property type="entry name" value="Ig-like_fold"/>
</dbReference>
<dbReference type="Gene3D" id="2.60.40.10">
    <property type="entry name" value="Immunoglobulins"/>
    <property type="match status" value="10"/>
</dbReference>
<dbReference type="InterPro" id="IPR015919">
    <property type="entry name" value="Cadherin-like_sf"/>
</dbReference>
<feature type="domain" description="Dystroglycan-type cadherin-like" evidence="7">
    <location>
        <begin position="1155"/>
        <end position="1255"/>
    </location>
</feature>
<evidence type="ECO:0000256" key="6">
    <source>
        <dbReference type="SAM" id="Phobius"/>
    </source>
</evidence>
<dbReference type="InterPro" id="IPR009283">
    <property type="entry name" value="Apyrase"/>
</dbReference>
<dbReference type="Gene3D" id="3.40.33.10">
    <property type="entry name" value="CAP"/>
    <property type="match status" value="1"/>
</dbReference>
<evidence type="ECO:0000259" key="7">
    <source>
        <dbReference type="SMART" id="SM00736"/>
    </source>
</evidence>
<dbReference type="Gene3D" id="2.120.10.100">
    <property type="entry name" value="Apyrase"/>
    <property type="match status" value="1"/>
</dbReference>
<feature type="domain" description="Dystroglycan-type cadherin-like" evidence="7">
    <location>
        <begin position="1057"/>
        <end position="1154"/>
    </location>
</feature>
<dbReference type="PANTHER" id="PTHR13023:SF3">
    <property type="entry name" value="SOLUBLE CALCIUM-ACTIVATED NUCLEOTIDASE 1"/>
    <property type="match status" value="1"/>
</dbReference>
<reference evidence="8" key="1">
    <citation type="submission" date="2022-08" db="EMBL/GenBank/DDBJ databases">
        <title>Novel sulfate-reducing endosymbionts in the free-living metamonad Anaeramoeba.</title>
        <authorList>
            <person name="Jerlstrom-Hultqvist J."/>
            <person name="Cepicka I."/>
            <person name="Gallot-Lavallee L."/>
            <person name="Salas-Leiva D."/>
            <person name="Curtis B.A."/>
            <person name="Zahonova K."/>
            <person name="Pipaliya S."/>
            <person name="Dacks J."/>
            <person name="Roger A.J."/>
        </authorList>
    </citation>
    <scope>NUCLEOTIDE SEQUENCE</scope>
    <source>
        <strain evidence="8">Schooner1</strain>
    </source>
</reference>
<organism evidence="8 9">
    <name type="scientific">Anaeramoeba flamelloides</name>
    <dbReference type="NCBI Taxonomy" id="1746091"/>
    <lineage>
        <taxon>Eukaryota</taxon>
        <taxon>Metamonada</taxon>
        <taxon>Anaeramoebidae</taxon>
        <taxon>Anaeramoeba</taxon>
    </lineage>
</organism>
<name>A0ABQ8XBI0_9EUKA</name>
<dbReference type="InterPro" id="IPR014044">
    <property type="entry name" value="CAP_dom"/>
</dbReference>
<feature type="domain" description="Dystroglycan-type cadherin-like" evidence="7">
    <location>
        <begin position="1546"/>
        <end position="1645"/>
    </location>
</feature>
<dbReference type="Pfam" id="PF05345">
    <property type="entry name" value="He_PIG"/>
    <property type="match status" value="7"/>
</dbReference>
<feature type="domain" description="Dystroglycan-type cadherin-like" evidence="7">
    <location>
        <begin position="763"/>
        <end position="860"/>
    </location>
</feature>
<dbReference type="Proteomes" id="UP001150062">
    <property type="component" value="Unassembled WGS sequence"/>
</dbReference>
<dbReference type="Pfam" id="PF06079">
    <property type="entry name" value="Apyrase"/>
    <property type="match status" value="1"/>
</dbReference>
<sequence length="1671" mass="185300">MNRLKKIELKNNPRVIGCIAILILFLFSLTITTNLKNAKMIGTVSDKYTIGIISDLDKKSKLVTEKHTWISYFNQGTLTRNPDDTYSLVWEKETPLRGHIAESDRGMELSELIKWNGMLLAFDDRSGIGYEIKEKSVVPKYILTTGDGNQPKGFKCEWATIKDDVLYVGSIGKEFTDNGKIVNYNHCYVKKIYKSGKIVHEDWTDKYNVIREITNSKFPGYQVHEAVNWSPRYKRWFFLPRRISEEAYDENKDEHKGSNKMITVNSRFKKLEIDEITDFNPEKGFSSFKFVPGRPDEMVILKTVEVDDKTESYISVVNFLNKKILLPETKIGSWGQNIDGYPYMDERGALCGINWCRLDKDYFAANVLSSPGILQASFYQNTKPLYWNVKLAKAARGHSEHMASNNCFAHDTCGDSTFDERVTNQGYTWNYVGESIAGYYPYNNAIQFVKNLVCEDGDHSNCEPDSNLGSIGHRNNTMSENFVEVGNGVAYDETSDIKNYYTESFASRSDWSEPNHPVASAAHIVDSSNNFFFILNYYEPNSPGSDPTWVYVNYLEDGQSTWNTYQMSEISMGTYTYSMTKPTSCDTYFFMVKDSQGDIWRYPEGQDLVTSDGFLSDNICGSTNYITNNCDPSLDCNGYGACKSSGVCACMNGAVTNDCDGCSDSAPVYNTNSLLEQTIDFDESLNYQFASNAFSGTNLEYSAKQSNGQDLPGSISFNSDTRTFSGTVDDECSTTYTIKVTATNCGGSDEGTFDLIIQNDKPTIENAVSDITKSITTQYTLDVSNTFDDPEGETLTLSSKLSSGSDLPSWFTFDSSAKKYSKTSTTGCGQTIEVSLQADDSCGTNTVEDIFKFTTTNDKPTIENAVSDQTKSITAQSTLDVSNTFDDPEGETLTLSSKLTSGSNLPSWLTFDSSAKEYSKTSTTGCGQTIEVSLKADDSCGTNTVEETFQFTTTNGKPTIENAVSDQTKSITAQSTIDVSNTFDDPEGETLTLSSKLSSGSDLPSWFTFDSSAKKYSKTSTTGCGQTIEVSLQADDSCGTNTVEDIFKFTTTNDKPTIENAVSDQTKSITAQSTLDVSNTFDDPEGETLTLSSKLTSGSNLPSWLTFDSSAKEYSKTSTTGCGQTIEVSLKADDSCGTNTVEETFQFTTTNDKPTIENAVSDQTKSINAQYTIDVSNTFDDPEGETLTLSSKLSSGSDLPSWFVFDSNAKEYTATVQSSDCGQTIEVSLQADDSCGTNTVEDIFKFTTTNEPPSLDSQKDLEDQTAHSLKQFSYQFDDDIFIDLEEVQLTFSAKQFNDEDLPDWLAFNSNQRKFSGIPTKTCETISYEIKVTASDGCNDVSSTFALEVVNENPILNTPIDNNSHNKSTAFDFTIPEDTFTDPEEQTLTYTATLENGDPLPDWMTFTASTQNFQGTSPDENGEWSIKVTATDDCDASVSDVFDFAVASDAPELENEIPDQEADTNTQNWQYVFPEDTFAGMGISYTATLVSGTELPDWLNFVSATREFSGNIPEGCEKTWDIKVDAKNNKGSDFTVFKLSKVNEAPTIKDLGSKEILQKKDFSITFENNEFVDPENQQLNFTVTLDDNTELPDWLIWDSENLNFSGTAPDDTEEYKIKFVVNDDCPDNEQTANYIIKVVTEYSDSSPSTTNDAKGLFASSLLLLLSLFFLFN</sequence>
<evidence type="ECO:0000313" key="9">
    <source>
        <dbReference type="Proteomes" id="UP001150062"/>
    </source>
</evidence>
<protein>
    <submittedName>
        <fullName evidence="8">Soluble calcium-activated nucleotidase 1</fullName>
    </submittedName>
</protein>
<dbReference type="CDD" id="cd05379">
    <property type="entry name" value="CAP_bacterial"/>
    <property type="match status" value="1"/>
</dbReference>
<feature type="domain" description="Dystroglycan-type cadherin-like" evidence="7">
    <location>
        <begin position="959"/>
        <end position="1056"/>
    </location>
</feature>
<dbReference type="SUPFAM" id="SSF101887">
    <property type="entry name" value="Apyrase"/>
    <property type="match status" value="1"/>
</dbReference>
<dbReference type="InterPro" id="IPR036258">
    <property type="entry name" value="Apyrase_sf"/>
</dbReference>
<dbReference type="SUPFAM" id="SSF49313">
    <property type="entry name" value="Cadherin-like"/>
    <property type="match status" value="10"/>
</dbReference>
<comment type="caution">
    <text evidence="8">The sequence shown here is derived from an EMBL/GenBank/DDBJ whole genome shotgun (WGS) entry which is preliminary data.</text>
</comment>
<comment type="similarity">
    <text evidence="5">Belongs to the apyrase family.</text>
</comment>
<evidence type="ECO:0000313" key="8">
    <source>
        <dbReference type="EMBL" id="KAJ6229926.1"/>
    </source>
</evidence>
<dbReference type="SMART" id="SM00736">
    <property type="entry name" value="CADG"/>
    <property type="match status" value="10"/>
</dbReference>
<keyword evidence="6" id="KW-1133">Transmembrane helix</keyword>
<feature type="domain" description="Dystroglycan-type cadherin-like" evidence="7">
    <location>
        <begin position="861"/>
        <end position="958"/>
    </location>
</feature>
<proteinExistence type="inferred from homology"/>
<keyword evidence="6" id="KW-0812">Transmembrane</keyword>
<keyword evidence="6" id="KW-0472">Membrane</keyword>
<keyword evidence="3" id="KW-0378">Hydrolase</keyword>
<feature type="domain" description="Dystroglycan-type cadherin-like" evidence="7">
    <location>
        <begin position="1256"/>
        <end position="1353"/>
    </location>
</feature>
<keyword evidence="4" id="KW-0106">Calcium</keyword>
<dbReference type="InterPro" id="IPR035940">
    <property type="entry name" value="CAP_sf"/>
</dbReference>
<accession>A0ABQ8XBI0</accession>
<keyword evidence="9" id="KW-1185">Reference proteome</keyword>
<feature type="domain" description="Dystroglycan-type cadherin-like" evidence="7">
    <location>
        <begin position="1354"/>
        <end position="1450"/>
    </location>
</feature>
<gene>
    <name evidence="8" type="ORF">M0813_07147</name>
</gene>
<dbReference type="InterPro" id="IPR006644">
    <property type="entry name" value="Cadg"/>
</dbReference>
<feature type="domain" description="Dystroglycan-type cadherin-like" evidence="7">
    <location>
        <begin position="1451"/>
        <end position="1545"/>
    </location>
</feature>
<evidence type="ECO:0000256" key="5">
    <source>
        <dbReference type="ARBA" id="ARBA00025738"/>
    </source>
</evidence>
<evidence type="ECO:0000256" key="3">
    <source>
        <dbReference type="ARBA" id="ARBA00022801"/>
    </source>
</evidence>
<evidence type="ECO:0000256" key="2">
    <source>
        <dbReference type="ARBA" id="ARBA00022723"/>
    </source>
</evidence>
<comment type="cofactor">
    <cofactor evidence="1">
        <name>Ca(2+)</name>
        <dbReference type="ChEBI" id="CHEBI:29108"/>
    </cofactor>
</comment>
<evidence type="ECO:0000256" key="4">
    <source>
        <dbReference type="ARBA" id="ARBA00022837"/>
    </source>
</evidence>
<keyword evidence="2" id="KW-0479">Metal-binding</keyword>
<evidence type="ECO:0000256" key="1">
    <source>
        <dbReference type="ARBA" id="ARBA00001913"/>
    </source>
</evidence>
<dbReference type="Pfam" id="PF00188">
    <property type="entry name" value="CAP"/>
    <property type="match status" value="1"/>
</dbReference>
<dbReference type="PANTHER" id="PTHR13023">
    <property type="entry name" value="APYRASE"/>
    <property type="match status" value="1"/>
</dbReference>
<dbReference type="SUPFAM" id="SSF55797">
    <property type="entry name" value="PR-1-like"/>
    <property type="match status" value="1"/>
</dbReference>
<feature type="transmembrane region" description="Helical" evidence="6">
    <location>
        <begin position="12"/>
        <end position="31"/>
    </location>
</feature>
<feature type="domain" description="Dystroglycan-type cadherin-like" evidence="7">
    <location>
        <begin position="669"/>
        <end position="762"/>
    </location>
</feature>